<name>A0A9Q9C8P0_ENCHE</name>
<protein>
    <submittedName>
        <fullName evidence="2">Phosducin-like protein 2</fullName>
    </submittedName>
</protein>
<organism evidence="2 3">
    <name type="scientific">Encephalitozoon hellem</name>
    <name type="common">Microsporidian parasite</name>
    <dbReference type="NCBI Taxonomy" id="27973"/>
    <lineage>
        <taxon>Eukaryota</taxon>
        <taxon>Fungi</taxon>
        <taxon>Fungi incertae sedis</taxon>
        <taxon>Microsporidia</taxon>
        <taxon>Unikaryonidae</taxon>
        <taxon>Encephalitozoon</taxon>
    </lineage>
</organism>
<dbReference type="SUPFAM" id="SSF52833">
    <property type="entry name" value="Thioredoxin-like"/>
    <property type="match status" value="1"/>
</dbReference>
<dbReference type="PANTHER" id="PTHR21148">
    <property type="entry name" value="THIOREDOXIN DOMAIN-CONTAINING PROTEIN 9"/>
    <property type="match status" value="1"/>
</dbReference>
<dbReference type="InterPro" id="IPR036249">
    <property type="entry name" value="Thioredoxin-like_sf"/>
</dbReference>
<evidence type="ECO:0000313" key="2">
    <source>
        <dbReference type="EMBL" id="UTX42373.1"/>
    </source>
</evidence>
<evidence type="ECO:0000259" key="1">
    <source>
        <dbReference type="Pfam" id="PF00085"/>
    </source>
</evidence>
<gene>
    <name evidence="2" type="ORF">GPU96_01g00750</name>
</gene>
<proteinExistence type="predicted"/>
<sequence>MPSGCEDDGFPCDDEAFMRYREKRIQELCGGIEDITSERELIEKTKSLKMIVHFYKQEFNRCKIMDRRLEGVREFFPGIRFYRVNAEICPVVARKLEIRVLPFLGFFKDGYFVDQIVGFERLGDEAEPEALKKRIQESNIFKPVSSIQ</sequence>
<dbReference type="InterPro" id="IPR013766">
    <property type="entry name" value="Thioredoxin_domain"/>
</dbReference>
<feature type="domain" description="Thioredoxin" evidence="1">
    <location>
        <begin position="44"/>
        <end position="120"/>
    </location>
</feature>
<dbReference type="AlphaFoldDB" id="A0A9Q9C8P0"/>
<evidence type="ECO:0000313" key="3">
    <source>
        <dbReference type="Proteomes" id="UP001059546"/>
    </source>
</evidence>
<dbReference type="Proteomes" id="UP001059546">
    <property type="component" value="Chromosome I"/>
</dbReference>
<accession>A0A9Q9C8P0</accession>
<dbReference type="Gene3D" id="3.40.30.10">
    <property type="entry name" value="Glutaredoxin"/>
    <property type="match status" value="1"/>
</dbReference>
<dbReference type="EMBL" id="CP075147">
    <property type="protein sequence ID" value="UTX42373.1"/>
    <property type="molecule type" value="Genomic_DNA"/>
</dbReference>
<reference evidence="2" key="1">
    <citation type="submission" date="2021-05" db="EMBL/GenBank/DDBJ databases">
        <title>Encephalitozoon hellem ATCC 50604 Complete Genome.</title>
        <authorList>
            <person name="Mascarenhas dos Santos A.C."/>
            <person name="Julian A.T."/>
            <person name="Pombert J.-F."/>
        </authorList>
    </citation>
    <scope>NUCLEOTIDE SEQUENCE</scope>
    <source>
        <strain evidence="2">ATCC 50604</strain>
    </source>
</reference>
<dbReference type="Pfam" id="PF00085">
    <property type="entry name" value="Thioredoxin"/>
    <property type="match status" value="1"/>
</dbReference>